<dbReference type="HOGENOM" id="CLU_2708814_0_0_1"/>
<dbReference type="EnsemblPlants" id="OGLUM05G04820.2">
    <property type="protein sequence ID" value="OGLUM05G04820.2"/>
    <property type="gene ID" value="OGLUM05G04820"/>
</dbReference>
<accession>A0A0D9ZUT4</accession>
<evidence type="ECO:0000313" key="1">
    <source>
        <dbReference type="EnsemblPlants" id="OGLUM05G04820.2"/>
    </source>
</evidence>
<keyword evidence="2" id="KW-1185">Reference proteome</keyword>
<protein>
    <submittedName>
        <fullName evidence="1">Uncharacterized protein</fullName>
    </submittedName>
</protein>
<dbReference type="Proteomes" id="UP000026961">
    <property type="component" value="Chromosome 5"/>
</dbReference>
<evidence type="ECO:0000313" key="2">
    <source>
        <dbReference type="Proteomes" id="UP000026961"/>
    </source>
</evidence>
<reference evidence="1" key="1">
    <citation type="submission" date="2015-04" db="UniProtKB">
        <authorList>
            <consortium name="EnsemblPlants"/>
        </authorList>
    </citation>
    <scope>IDENTIFICATION</scope>
</reference>
<dbReference type="AlphaFoldDB" id="A0A0D9ZUT4"/>
<organism evidence="1">
    <name type="scientific">Oryza glumipatula</name>
    <dbReference type="NCBI Taxonomy" id="40148"/>
    <lineage>
        <taxon>Eukaryota</taxon>
        <taxon>Viridiplantae</taxon>
        <taxon>Streptophyta</taxon>
        <taxon>Embryophyta</taxon>
        <taxon>Tracheophyta</taxon>
        <taxon>Spermatophyta</taxon>
        <taxon>Magnoliopsida</taxon>
        <taxon>Liliopsida</taxon>
        <taxon>Poales</taxon>
        <taxon>Poaceae</taxon>
        <taxon>BOP clade</taxon>
        <taxon>Oryzoideae</taxon>
        <taxon>Oryzeae</taxon>
        <taxon>Oryzinae</taxon>
        <taxon>Oryza</taxon>
    </lineage>
</organism>
<reference evidence="1" key="2">
    <citation type="submission" date="2018-05" db="EMBL/GenBank/DDBJ databases">
        <title>OgluRS3 (Oryza glumaepatula Reference Sequence Version 3).</title>
        <authorList>
            <person name="Zhang J."/>
            <person name="Kudrna D."/>
            <person name="Lee S."/>
            <person name="Talag J."/>
            <person name="Welchert J."/>
            <person name="Wing R.A."/>
        </authorList>
    </citation>
    <scope>NUCLEOTIDE SEQUENCE [LARGE SCALE GENOMIC DNA]</scope>
</reference>
<dbReference type="Gramene" id="OGLUM05G04820.2">
    <property type="protein sequence ID" value="OGLUM05G04820.2"/>
    <property type="gene ID" value="OGLUM05G04820"/>
</dbReference>
<proteinExistence type="predicted"/>
<name>A0A0D9ZUT4_9ORYZ</name>
<sequence length="73" mass="8151">MGCTCCRGSRAWRKGGGAGNGGRGAGKKPARVWGSFLRWSGSEMRPRHRLDTHLHRQIDLAGRRERMSMMSHS</sequence>